<protein>
    <submittedName>
        <fullName evidence="2">Uncharacterized protein</fullName>
    </submittedName>
</protein>
<organism evidence="2 3">
    <name type="scientific">Rhodococcus qingshengii</name>
    <dbReference type="NCBI Taxonomy" id="334542"/>
    <lineage>
        <taxon>Bacteria</taxon>
        <taxon>Bacillati</taxon>
        <taxon>Actinomycetota</taxon>
        <taxon>Actinomycetes</taxon>
        <taxon>Mycobacteriales</taxon>
        <taxon>Nocardiaceae</taxon>
        <taxon>Rhodococcus</taxon>
        <taxon>Rhodococcus erythropolis group</taxon>
    </lineage>
</organism>
<name>A0A2A5J3B3_RHOSG</name>
<dbReference type="EMBL" id="NOVD01000043">
    <property type="protein sequence ID" value="PCK23856.1"/>
    <property type="molecule type" value="Genomic_DNA"/>
</dbReference>
<evidence type="ECO:0000313" key="3">
    <source>
        <dbReference type="Proteomes" id="UP000230886"/>
    </source>
</evidence>
<proteinExistence type="predicted"/>
<feature type="region of interest" description="Disordered" evidence="1">
    <location>
        <begin position="38"/>
        <end position="58"/>
    </location>
</feature>
<evidence type="ECO:0000313" key="2">
    <source>
        <dbReference type="EMBL" id="PCK23856.1"/>
    </source>
</evidence>
<sequence length="95" mass="10656">METVRLLPGRGEAAVVSRFRRDAAILAAYLAQFENTESNCTDPHTAATALTPEEHHQRRRDYADSLAWATAKQVNDEDIAALTQIRQRYGFPPQS</sequence>
<gene>
    <name evidence="2" type="ORF">CHR55_28805</name>
</gene>
<accession>A0A2A5J3B3</accession>
<dbReference type="Proteomes" id="UP000230886">
    <property type="component" value="Unassembled WGS sequence"/>
</dbReference>
<dbReference type="AlphaFoldDB" id="A0A2A5J3B3"/>
<comment type="caution">
    <text evidence="2">The sequence shown here is derived from an EMBL/GenBank/DDBJ whole genome shotgun (WGS) entry which is preliminary data.</text>
</comment>
<reference evidence="2 3" key="1">
    <citation type="submission" date="2017-07" db="EMBL/GenBank/DDBJ databases">
        <title>Draft sequence of Rhodococcus enclensis 23b-28.</title>
        <authorList>
            <person name="Besaury L."/>
            <person name="Sancelme M."/>
            <person name="Amato P."/>
            <person name="Lallement A."/>
            <person name="Delort A.-M."/>
        </authorList>
    </citation>
    <scope>NUCLEOTIDE SEQUENCE [LARGE SCALE GENOMIC DNA]</scope>
    <source>
        <strain evidence="2 3">23b-28</strain>
    </source>
</reference>
<evidence type="ECO:0000256" key="1">
    <source>
        <dbReference type="SAM" id="MobiDB-lite"/>
    </source>
</evidence>